<evidence type="ECO:0000256" key="1">
    <source>
        <dbReference type="ARBA" id="ARBA00022723"/>
    </source>
</evidence>
<feature type="domain" description="B box-type" evidence="7">
    <location>
        <begin position="483"/>
        <end position="524"/>
    </location>
</feature>
<evidence type="ECO:0000259" key="7">
    <source>
        <dbReference type="PROSITE" id="PS50119"/>
    </source>
</evidence>
<evidence type="ECO:0000313" key="9">
    <source>
        <dbReference type="Proteomes" id="UP001474421"/>
    </source>
</evidence>
<dbReference type="EMBL" id="JAOTOJ010000002">
    <property type="protein sequence ID" value="KAK9405787.1"/>
    <property type="molecule type" value="Genomic_DNA"/>
</dbReference>
<evidence type="ECO:0000256" key="4">
    <source>
        <dbReference type="PROSITE-ProRule" id="PRU00024"/>
    </source>
</evidence>
<dbReference type="Proteomes" id="UP001474421">
    <property type="component" value="Unassembled WGS sequence"/>
</dbReference>
<dbReference type="Gene3D" id="3.30.160.60">
    <property type="entry name" value="Classic Zinc Finger"/>
    <property type="match status" value="2"/>
</dbReference>
<dbReference type="InterPro" id="IPR027370">
    <property type="entry name" value="Znf-RING_euk"/>
</dbReference>
<evidence type="ECO:0000256" key="3">
    <source>
        <dbReference type="ARBA" id="ARBA00022833"/>
    </source>
</evidence>
<dbReference type="PRINTS" id="PR01407">
    <property type="entry name" value="BUTYPHLNCDUF"/>
</dbReference>
<feature type="domain" description="RING-type" evidence="6">
    <location>
        <begin position="16"/>
        <end position="57"/>
    </location>
</feature>
<dbReference type="PANTHER" id="PTHR24103">
    <property type="entry name" value="E3 UBIQUITIN-PROTEIN LIGASE TRIM"/>
    <property type="match status" value="1"/>
</dbReference>
<dbReference type="InterPro" id="IPR001841">
    <property type="entry name" value="Znf_RING"/>
</dbReference>
<comment type="caution">
    <text evidence="8">The sequence shown here is derived from an EMBL/GenBank/DDBJ whole genome shotgun (WGS) entry which is preliminary data.</text>
</comment>
<dbReference type="InterPro" id="IPR013083">
    <property type="entry name" value="Znf_RING/FYVE/PHD"/>
</dbReference>
<evidence type="ECO:0000259" key="6">
    <source>
        <dbReference type="PROSITE" id="PS50089"/>
    </source>
</evidence>
<keyword evidence="2 4" id="KW-0863">Zinc-finger</keyword>
<feature type="coiled-coil region" evidence="5">
    <location>
        <begin position="539"/>
        <end position="573"/>
    </location>
</feature>
<dbReference type="Gene3D" id="2.60.120.920">
    <property type="match status" value="1"/>
</dbReference>
<dbReference type="PROSITE" id="PS50089">
    <property type="entry name" value="ZF_RING_2"/>
    <property type="match status" value="2"/>
</dbReference>
<feature type="domain" description="B box-type" evidence="7">
    <location>
        <begin position="90"/>
        <end position="131"/>
    </location>
</feature>
<protein>
    <submittedName>
        <fullName evidence="8">E3 ubiquitin-protein ligase TRIM11-like</fullName>
    </submittedName>
</protein>
<accession>A0AAW1BUV6</accession>
<dbReference type="Pfam" id="PF00643">
    <property type="entry name" value="zf-B_box"/>
    <property type="match status" value="1"/>
</dbReference>
<dbReference type="Pfam" id="PF13445">
    <property type="entry name" value="zf-RING_UBOX"/>
    <property type="match status" value="1"/>
</dbReference>
<dbReference type="InterPro" id="IPR013320">
    <property type="entry name" value="ConA-like_dom_sf"/>
</dbReference>
<keyword evidence="5" id="KW-0175">Coiled coil</keyword>
<reference evidence="8 9" key="1">
    <citation type="journal article" date="2024" name="Proc. Natl. Acad. Sci. U.S.A.">
        <title>The genetic regulatory architecture and epigenomic basis for age-related changes in rattlesnake venom.</title>
        <authorList>
            <person name="Hogan M.P."/>
            <person name="Holding M.L."/>
            <person name="Nystrom G.S."/>
            <person name="Colston T.J."/>
            <person name="Bartlett D.A."/>
            <person name="Mason A.J."/>
            <person name="Ellsworth S.A."/>
            <person name="Rautsaw R.M."/>
            <person name="Lawrence K.C."/>
            <person name="Strickland J.L."/>
            <person name="He B."/>
            <person name="Fraser P."/>
            <person name="Margres M.J."/>
            <person name="Gilbert D.M."/>
            <person name="Gibbs H.L."/>
            <person name="Parkinson C.L."/>
            <person name="Rokyta D.R."/>
        </authorList>
    </citation>
    <scope>NUCLEOTIDE SEQUENCE [LARGE SCALE GENOMIC DNA]</scope>
    <source>
        <strain evidence="8">DRR0105</strain>
    </source>
</reference>
<dbReference type="GO" id="GO:0008270">
    <property type="term" value="F:zinc ion binding"/>
    <property type="evidence" value="ECO:0007669"/>
    <property type="project" value="UniProtKB-KW"/>
</dbReference>
<dbReference type="SUPFAM" id="SSF57845">
    <property type="entry name" value="B-box zinc-binding domain"/>
    <property type="match status" value="2"/>
</dbReference>
<dbReference type="PROSITE" id="PS00518">
    <property type="entry name" value="ZF_RING_1"/>
    <property type="match status" value="2"/>
</dbReference>
<dbReference type="SMART" id="SM00336">
    <property type="entry name" value="BBOX"/>
    <property type="match status" value="2"/>
</dbReference>
<feature type="domain" description="RING-type" evidence="6">
    <location>
        <begin position="409"/>
        <end position="450"/>
    </location>
</feature>
<sequence>MELQHIVKKLQRELTCSICVKSFLNPTTLACGHNFCHACIVSYWGQFPLEIACPQCQEKIPRLNFIPNGQLANITKLVEELSVDIKQITEEGQVCKDHPPALKVFCRDELVVFCSMCDISQEHQAHDVVPVAEAAEEYKGHLLSVMGTLENEKEKISKYHSEEGTEAVALIEQIEQERQLVITEFNLIRQFLEEQENFLLLKVMETLEKGIFWKKTKHAAILFREVSTFDDLIQGLKEKCQQSAVELLQDVGSTLKRCKNAIMNPVTLPPWMKLEVWDLFDFSAFLGTTMKQFKNTLASAYLIQKANVTLDPDTAHPKLILSEDLKSVWLGRSSQNLIMDDKRFDHMIISETEVCGNCLLSGGTAAAVLAKTAQALVGTKTSRSTLLVVISDSMATGNIRMKLQSEITCFVCLEYLIEPVTLDCGHNFCHACIVKSWGQISDETACPRCKVAVPRLNFKPNGQLANVVHLIRQLSDQAKQMARTSKACKGHETATLSFCKDDLVPVCLLCDGSQKHQTHDVISVAQAAEEYKDKFLSSIESLRKEKKVIMEHLSDTEKQSQDLIQLVEAERQKVRDGFNHLHQLVVEQSCLWLTKTEEVKMEIMLKTNEQTAVISKELFVLDDIIRDLVEKRDQPVLEFLEDAQTILDRYQKKKKFENPMVFPPETKHEIWGLQDFSAFLPGAVKQFEEILASGYQLKKQNEDTTLEPDPTQVKRLRLGKTCQDP</sequence>
<dbReference type="PROSITE" id="PS50119">
    <property type="entry name" value="ZF_BBOX"/>
    <property type="match status" value="2"/>
</dbReference>
<dbReference type="SUPFAM" id="SSF49899">
    <property type="entry name" value="Concanavalin A-like lectins/glucanases"/>
    <property type="match status" value="1"/>
</dbReference>
<keyword evidence="1" id="KW-0479">Metal-binding</keyword>
<dbReference type="InterPro" id="IPR006574">
    <property type="entry name" value="PRY"/>
</dbReference>
<dbReference type="AlphaFoldDB" id="A0AAW1BUV6"/>
<evidence type="ECO:0000256" key="2">
    <source>
        <dbReference type="ARBA" id="ARBA00022771"/>
    </source>
</evidence>
<dbReference type="InterPro" id="IPR017907">
    <property type="entry name" value="Znf_RING_CS"/>
</dbReference>
<dbReference type="Pfam" id="PF15227">
    <property type="entry name" value="zf-C3HC4_4"/>
    <property type="match status" value="1"/>
</dbReference>
<dbReference type="InterPro" id="IPR003879">
    <property type="entry name" value="Butyrophylin_SPRY"/>
</dbReference>
<dbReference type="InterPro" id="IPR050143">
    <property type="entry name" value="TRIM/RBCC"/>
</dbReference>
<evidence type="ECO:0000313" key="8">
    <source>
        <dbReference type="EMBL" id="KAK9405787.1"/>
    </source>
</evidence>
<dbReference type="SMART" id="SM00184">
    <property type="entry name" value="RING"/>
    <property type="match status" value="2"/>
</dbReference>
<keyword evidence="3" id="KW-0862">Zinc</keyword>
<keyword evidence="9" id="KW-1185">Reference proteome</keyword>
<dbReference type="Gene3D" id="3.30.40.10">
    <property type="entry name" value="Zinc/RING finger domain, C3HC4 (zinc finger)"/>
    <property type="match status" value="2"/>
</dbReference>
<dbReference type="InterPro" id="IPR000315">
    <property type="entry name" value="Znf_B-box"/>
</dbReference>
<dbReference type="InterPro" id="IPR043136">
    <property type="entry name" value="B30.2/SPRY_sf"/>
</dbReference>
<name>A0AAW1BUV6_CROAD</name>
<gene>
    <name evidence="8" type="ORF">NXF25_004561</name>
</gene>
<dbReference type="SUPFAM" id="SSF57850">
    <property type="entry name" value="RING/U-box"/>
    <property type="match status" value="2"/>
</dbReference>
<organism evidence="8 9">
    <name type="scientific">Crotalus adamanteus</name>
    <name type="common">Eastern diamondback rattlesnake</name>
    <dbReference type="NCBI Taxonomy" id="8729"/>
    <lineage>
        <taxon>Eukaryota</taxon>
        <taxon>Metazoa</taxon>
        <taxon>Chordata</taxon>
        <taxon>Craniata</taxon>
        <taxon>Vertebrata</taxon>
        <taxon>Euteleostomi</taxon>
        <taxon>Lepidosauria</taxon>
        <taxon>Squamata</taxon>
        <taxon>Bifurcata</taxon>
        <taxon>Unidentata</taxon>
        <taxon>Episquamata</taxon>
        <taxon>Toxicofera</taxon>
        <taxon>Serpentes</taxon>
        <taxon>Colubroidea</taxon>
        <taxon>Viperidae</taxon>
        <taxon>Crotalinae</taxon>
        <taxon>Crotalus</taxon>
    </lineage>
</organism>
<dbReference type="SMART" id="SM00589">
    <property type="entry name" value="PRY"/>
    <property type="match status" value="1"/>
</dbReference>
<evidence type="ECO:0000256" key="5">
    <source>
        <dbReference type="SAM" id="Coils"/>
    </source>
</evidence>
<dbReference type="Pfam" id="PF13765">
    <property type="entry name" value="PRY"/>
    <property type="match status" value="1"/>
</dbReference>
<proteinExistence type="predicted"/>